<feature type="transmembrane region" description="Helical" evidence="6">
    <location>
        <begin position="269"/>
        <end position="286"/>
    </location>
</feature>
<name>A0A2I1PE21_9MICO</name>
<evidence type="ECO:0000256" key="4">
    <source>
        <dbReference type="ARBA" id="ARBA00022989"/>
    </source>
</evidence>
<feature type="transmembrane region" description="Helical" evidence="6">
    <location>
        <begin position="213"/>
        <end position="231"/>
    </location>
</feature>
<comment type="similarity">
    <text evidence="2">Belongs to the EamA transporter family.</text>
</comment>
<evidence type="ECO:0000256" key="1">
    <source>
        <dbReference type="ARBA" id="ARBA00004141"/>
    </source>
</evidence>
<evidence type="ECO:0000256" key="2">
    <source>
        <dbReference type="ARBA" id="ARBA00007362"/>
    </source>
</evidence>
<keyword evidence="3 6" id="KW-0812">Transmembrane</keyword>
<comment type="caution">
    <text evidence="8">The sequence shown here is derived from an EMBL/GenBank/DDBJ whole genome shotgun (WGS) entry which is preliminary data.</text>
</comment>
<evidence type="ECO:0000256" key="3">
    <source>
        <dbReference type="ARBA" id="ARBA00022692"/>
    </source>
</evidence>
<protein>
    <submittedName>
        <fullName evidence="8">EamA family transporter</fullName>
    </submittedName>
</protein>
<dbReference type="GO" id="GO:0016020">
    <property type="term" value="C:membrane"/>
    <property type="evidence" value="ECO:0007669"/>
    <property type="project" value="UniProtKB-SubCell"/>
</dbReference>
<keyword evidence="5 6" id="KW-0472">Membrane</keyword>
<dbReference type="AlphaFoldDB" id="A0A2I1PE21"/>
<feature type="transmembrane region" description="Helical" evidence="6">
    <location>
        <begin position="153"/>
        <end position="170"/>
    </location>
</feature>
<dbReference type="OrthoDB" id="9815120at2"/>
<dbReference type="InterPro" id="IPR000620">
    <property type="entry name" value="EamA_dom"/>
</dbReference>
<sequence length="302" mass="29857">MSLPRTARTGSDLGPVGMVLAAVVSVQVGGAFAATLLPTVGVVGTTALRLTLAGLLLVAAARPTLRGRSAADWRAVAAFAVAMTAMNLFFYASLDRLPIGVAVTIEFTGPLVMSAVLSRTRRDLLAVAAAATGVVLVSGAWAVVAGGQGVDPLGALLAALAGACWCGYILTSARVGRHFTGLDGVALAMVLGALVLAPAGIATAGSTLLDPHVLLVGLGVSLASSAVPYSLELVALRRLAPGVFGVLLSLEPAAAAAAGAVVLGQGLRGPQLLGIALVVAASIIVMSRPRRGARPAGAEPGA</sequence>
<evidence type="ECO:0000313" key="8">
    <source>
        <dbReference type="EMBL" id="PKZ42873.1"/>
    </source>
</evidence>
<feature type="transmembrane region" description="Helical" evidence="6">
    <location>
        <begin position="12"/>
        <end position="34"/>
    </location>
</feature>
<accession>A0A2I1PE21</accession>
<dbReference type="RefSeq" id="WP_070706204.1">
    <property type="nucleotide sequence ID" value="NZ_PKIZ01000001.1"/>
</dbReference>
<keyword evidence="4 6" id="KW-1133">Transmembrane helix</keyword>
<feature type="transmembrane region" description="Helical" evidence="6">
    <location>
        <begin position="97"/>
        <end position="117"/>
    </location>
</feature>
<feature type="transmembrane region" description="Helical" evidence="6">
    <location>
        <begin position="124"/>
        <end position="147"/>
    </location>
</feature>
<feature type="transmembrane region" description="Helical" evidence="6">
    <location>
        <begin position="182"/>
        <end position="201"/>
    </location>
</feature>
<dbReference type="EMBL" id="PKIZ01000001">
    <property type="protein sequence ID" value="PKZ42873.1"/>
    <property type="molecule type" value="Genomic_DNA"/>
</dbReference>
<evidence type="ECO:0000313" key="9">
    <source>
        <dbReference type="Proteomes" id="UP000234206"/>
    </source>
</evidence>
<feature type="domain" description="EamA" evidence="7">
    <location>
        <begin position="153"/>
        <end position="286"/>
    </location>
</feature>
<dbReference type="Pfam" id="PF00892">
    <property type="entry name" value="EamA"/>
    <property type="match status" value="1"/>
</dbReference>
<gene>
    <name evidence="8" type="ORF">CYJ76_01115</name>
</gene>
<feature type="transmembrane region" description="Helical" evidence="6">
    <location>
        <begin position="73"/>
        <end position="91"/>
    </location>
</feature>
<dbReference type="Proteomes" id="UP000234206">
    <property type="component" value="Unassembled WGS sequence"/>
</dbReference>
<reference evidence="8 9" key="1">
    <citation type="submission" date="2017-12" db="EMBL/GenBank/DDBJ databases">
        <title>Phylogenetic diversity of female urinary microbiome.</title>
        <authorList>
            <person name="Thomas-White K."/>
            <person name="Wolfe A.J."/>
        </authorList>
    </citation>
    <scope>NUCLEOTIDE SEQUENCE [LARGE SCALE GENOMIC DNA]</scope>
    <source>
        <strain evidence="8 9">UMB1298</strain>
    </source>
</reference>
<evidence type="ECO:0000259" key="7">
    <source>
        <dbReference type="Pfam" id="PF00892"/>
    </source>
</evidence>
<feature type="transmembrane region" description="Helical" evidence="6">
    <location>
        <begin position="40"/>
        <end position="61"/>
    </location>
</feature>
<dbReference type="PANTHER" id="PTHR32322:SF2">
    <property type="entry name" value="EAMA DOMAIN-CONTAINING PROTEIN"/>
    <property type="match status" value="1"/>
</dbReference>
<keyword evidence="9" id="KW-1185">Reference proteome</keyword>
<dbReference type="PANTHER" id="PTHR32322">
    <property type="entry name" value="INNER MEMBRANE TRANSPORTER"/>
    <property type="match status" value="1"/>
</dbReference>
<comment type="subcellular location">
    <subcellularLocation>
        <location evidence="1">Membrane</location>
        <topology evidence="1">Multi-pass membrane protein</topology>
    </subcellularLocation>
</comment>
<feature type="transmembrane region" description="Helical" evidence="6">
    <location>
        <begin position="243"/>
        <end position="263"/>
    </location>
</feature>
<dbReference type="InterPro" id="IPR037185">
    <property type="entry name" value="EmrE-like"/>
</dbReference>
<dbReference type="InterPro" id="IPR050638">
    <property type="entry name" value="AA-Vitamin_Transporters"/>
</dbReference>
<organism evidence="8 9">
    <name type="scientific">Kytococcus schroeteri</name>
    <dbReference type="NCBI Taxonomy" id="138300"/>
    <lineage>
        <taxon>Bacteria</taxon>
        <taxon>Bacillati</taxon>
        <taxon>Actinomycetota</taxon>
        <taxon>Actinomycetes</taxon>
        <taxon>Micrococcales</taxon>
        <taxon>Kytococcaceae</taxon>
        <taxon>Kytococcus</taxon>
    </lineage>
</organism>
<proteinExistence type="inferred from homology"/>
<dbReference type="SUPFAM" id="SSF103481">
    <property type="entry name" value="Multidrug resistance efflux transporter EmrE"/>
    <property type="match status" value="2"/>
</dbReference>
<evidence type="ECO:0000256" key="6">
    <source>
        <dbReference type="SAM" id="Phobius"/>
    </source>
</evidence>
<evidence type="ECO:0000256" key="5">
    <source>
        <dbReference type="ARBA" id="ARBA00023136"/>
    </source>
</evidence>